<proteinExistence type="predicted"/>
<protein>
    <submittedName>
        <fullName evidence="2">Uncharacterized protein</fullName>
    </submittedName>
</protein>
<dbReference type="WBParaSite" id="PS1159_v2.g22167.t1">
    <property type="protein sequence ID" value="PS1159_v2.g22167.t1"/>
    <property type="gene ID" value="PS1159_v2.g22167"/>
</dbReference>
<accession>A0AC35FZT0</accession>
<evidence type="ECO:0000313" key="2">
    <source>
        <dbReference type="WBParaSite" id="PS1159_v2.g22167.t1"/>
    </source>
</evidence>
<dbReference type="Proteomes" id="UP000887580">
    <property type="component" value="Unplaced"/>
</dbReference>
<evidence type="ECO:0000313" key="1">
    <source>
        <dbReference type="Proteomes" id="UP000887580"/>
    </source>
</evidence>
<name>A0AC35FZT0_9BILA</name>
<sequence>MHVPALGRTAKFGDIYDAKRNEFIGANAFKERLQSVHIDGDENPNSSYKFTFETRESDKMEALDIRGELKLKIWCGLIEVGGSAKFIKNNLNTKKSIQCSYILKTTTKKETINWKLSELKNHFDFNGIGGGTHMVVGIQYGGNGVVTLSYTSNEAHDCQEIKGSLEGKFKYFPSVGGDINADGNLNNTELIKNSELDVNVEADVNFERGDNVTSLEGARHFMEDLSTRLTRYNGGKGVQISFELVPLKTLFDYFNIQISQDLIYKVLDNQIISKITQKLHEIEEVKEELTERLFELECNKKYFTKSEQEWWRNEKSKFESSVATTQTEIDQILQLFQDKDPSANKRLEVESTRIADLKQNVLIFISSSDKLIVKSIFIKTAEEYNVTYISQESQLAKLKLGNKKLYVCFFSAHNYYTHYELLTNFIQESNSNRGSPCSNTMIYILIDADILSNVVKQELKLNDLPKHPLYIYENNKYQEDPKTKPVSRKHNIAVGIDLGTTNSCVAVYGNNGVEVLANHSGSKVTPSFVVFDGFEVVVGNEAKYAKPDKYKNRIYDTKRMIGKSFSDPALQKDKKTWPFKIVPDSQGRPKIHIENFKNEEHWFYPENISAFILRKMKEIVEQLYLGTGEEVTEAVITVPAYFNDAQRNATKLAAEMAGLRVLRLLNEPSAAGLAFSYHKQIFLERKVLVYDLGGGTFDVSIMVINQGQIEVKAVAGDTHLGGNDFDQLLLEFCIEKFQQQTRQNIKDNPNAIRKLRNASIIAKEHLSTSLKYEYDVENVQNGKSFEETITRKDFEYACEELFAKTFEIVDTALRDAKLSTLDIDEILLVGGSSRIPKVQQLLSDKFGYNKINKTINADEAVAYGAAIQAAIINGEIERQCNMVLMDVTPLSIGISVKDCDCNCACSCARASSVIISRNFKIPTKKTSTYRTSYDNQESISIDVIEGEHHEASRNHSLGSFRIKGVPKNKRNMEKIDVSFELDTNGSLLVTAKILSTGRQAGMTINYEKKRLSQDEVRKMLSYFN</sequence>
<organism evidence="1 2">
    <name type="scientific">Panagrolaimus sp. PS1159</name>
    <dbReference type="NCBI Taxonomy" id="55785"/>
    <lineage>
        <taxon>Eukaryota</taxon>
        <taxon>Metazoa</taxon>
        <taxon>Ecdysozoa</taxon>
        <taxon>Nematoda</taxon>
        <taxon>Chromadorea</taxon>
        <taxon>Rhabditida</taxon>
        <taxon>Tylenchina</taxon>
        <taxon>Panagrolaimomorpha</taxon>
        <taxon>Panagrolaimoidea</taxon>
        <taxon>Panagrolaimidae</taxon>
        <taxon>Panagrolaimus</taxon>
    </lineage>
</organism>
<reference evidence="2" key="1">
    <citation type="submission" date="2022-11" db="UniProtKB">
        <authorList>
            <consortium name="WormBaseParasite"/>
        </authorList>
    </citation>
    <scope>IDENTIFICATION</scope>
</reference>